<accession>A0ACC1PCN2</accession>
<proteinExistence type="predicted"/>
<keyword evidence="2" id="KW-1185">Reference proteome</keyword>
<gene>
    <name evidence="1" type="ORF">NUW58_g3086</name>
</gene>
<name>A0ACC1PCN2_9PEZI</name>
<sequence length="179" mass="19548">MAFETTAFDLSSEEKHAILGEIKSSIFRIGALLARENKVLSVHDLEEALQRADEAFIWATDSDACDPSLAPLATIFLYRGHILLGLGQQEEAYKEYKKSATSKINALTDVPSARDAARRLVELRNQGENGPATAQEAFHYFMSCDFTGTLRSTARHEGGKGRVTVKPGPGKKPGVVNPE</sequence>
<protein>
    <submittedName>
        <fullName evidence="1">Uncharacterized protein</fullName>
    </submittedName>
</protein>
<organism evidence="1 2">
    <name type="scientific">Xylaria curta</name>
    <dbReference type="NCBI Taxonomy" id="42375"/>
    <lineage>
        <taxon>Eukaryota</taxon>
        <taxon>Fungi</taxon>
        <taxon>Dikarya</taxon>
        <taxon>Ascomycota</taxon>
        <taxon>Pezizomycotina</taxon>
        <taxon>Sordariomycetes</taxon>
        <taxon>Xylariomycetidae</taxon>
        <taxon>Xylariales</taxon>
        <taxon>Xylariaceae</taxon>
        <taxon>Xylaria</taxon>
    </lineage>
</organism>
<comment type="caution">
    <text evidence="1">The sequence shown here is derived from an EMBL/GenBank/DDBJ whole genome shotgun (WGS) entry which is preliminary data.</text>
</comment>
<evidence type="ECO:0000313" key="1">
    <source>
        <dbReference type="EMBL" id="KAJ2990181.1"/>
    </source>
</evidence>
<reference evidence="1" key="1">
    <citation type="submission" date="2022-10" db="EMBL/GenBank/DDBJ databases">
        <title>Genome Sequence of Xylaria curta.</title>
        <authorList>
            <person name="Buettner E."/>
        </authorList>
    </citation>
    <scope>NUCLEOTIDE SEQUENCE</scope>
    <source>
        <strain evidence="1">Babe10</strain>
    </source>
</reference>
<dbReference type="Proteomes" id="UP001143856">
    <property type="component" value="Unassembled WGS sequence"/>
</dbReference>
<evidence type="ECO:0000313" key="2">
    <source>
        <dbReference type="Proteomes" id="UP001143856"/>
    </source>
</evidence>
<dbReference type="EMBL" id="JAPDGR010000445">
    <property type="protein sequence ID" value="KAJ2990181.1"/>
    <property type="molecule type" value="Genomic_DNA"/>
</dbReference>